<dbReference type="EMBL" id="LXQA010295995">
    <property type="protein sequence ID" value="MCI41765.1"/>
    <property type="molecule type" value="Genomic_DNA"/>
</dbReference>
<feature type="non-terminal residue" evidence="2">
    <location>
        <position position="1"/>
    </location>
</feature>
<comment type="caution">
    <text evidence="2">The sequence shown here is derived from an EMBL/GenBank/DDBJ whole genome shotgun (WGS) entry which is preliminary data.</text>
</comment>
<feature type="non-terminal residue" evidence="2">
    <location>
        <position position="116"/>
    </location>
</feature>
<name>A0A392S1L0_9FABA</name>
<evidence type="ECO:0000313" key="2">
    <source>
        <dbReference type="EMBL" id="MCI41765.1"/>
    </source>
</evidence>
<feature type="region of interest" description="Disordered" evidence="1">
    <location>
        <begin position="13"/>
        <end position="37"/>
    </location>
</feature>
<reference evidence="2 3" key="1">
    <citation type="journal article" date="2018" name="Front. Plant Sci.">
        <title>Red Clover (Trifolium pratense) and Zigzag Clover (T. medium) - A Picture of Genomic Similarities and Differences.</title>
        <authorList>
            <person name="Dluhosova J."/>
            <person name="Istvanek J."/>
            <person name="Nedelnik J."/>
            <person name="Repkova J."/>
        </authorList>
    </citation>
    <scope>NUCLEOTIDE SEQUENCE [LARGE SCALE GENOMIC DNA]</scope>
    <source>
        <strain evidence="3">cv. 10/8</strain>
        <tissue evidence="2">Leaf</tissue>
    </source>
</reference>
<feature type="region of interest" description="Disordered" evidence="1">
    <location>
        <begin position="69"/>
        <end position="116"/>
    </location>
</feature>
<sequence>IDDLGLENKKCDEKLGKDDLGCSDEQEDDNSAHNKVVDNSVVEPFERTVDKENAMQDATASNVQVNLGTNVVPEPPEIVVGSDKEKDSDTTAIGNVSKENADVHSHSVEGLKTGSE</sequence>
<protein>
    <submittedName>
        <fullName evidence="2">Uncharacterized protein</fullName>
    </submittedName>
</protein>
<accession>A0A392S1L0</accession>
<evidence type="ECO:0000313" key="3">
    <source>
        <dbReference type="Proteomes" id="UP000265520"/>
    </source>
</evidence>
<feature type="compositionally biased region" description="Basic and acidic residues" evidence="1">
    <location>
        <begin position="99"/>
        <end position="116"/>
    </location>
</feature>
<proteinExistence type="predicted"/>
<evidence type="ECO:0000256" key="1">
    <source>
        <dbReference type="SAM" id="MobiDB-lite"/>
    </source>
</evidence>
<dbReference type="Proteomes" id="UP000265520">
    <property type="component" value="Unassembled WGS sequence"/>
</dbReference>
<dbReference type="AlphaFoldDB" id="A0A392S1L0"/>
<organism evidence="2 3">
    <name type="scientific">Trifolium medium</name>
    <dbReference type="NCBI Taxonomy" id="97028"/>
    <lineage>
        <taxon>Eukaryota</taxon>
        <taxon>Viridiplantae</taxon>
        <taxon>Streptophyta</taxon>
        <taxon>Embryophyta</taxon>
        <taxon>Tracheophyta</taxon>
        <taxon>Spermatophyta</taxon>
        <taxon>Magnoliopsida</taxon>
        <taxon>eudicotyledons</taxon>
        <taxon>Gunneridae</taxon>
        <taxon>Pentapetalae</taxon>
        <taxon>rosids</taxon>
        <taxon>fabids</taxon>
        <taxon>Fabales</taxon>
        <taxon>Fabaceae</taxon>
        <taxon>Papilionoideae</taxon>
        <taxon>50 kb inversion clade</taxon>
        <taxon>NPAAA clade</taxon>
        <taxon>Hologalegina</taxon>
        <taxon>IRL clade</taxon>
        <taxon>Trifolieae</taxon>
        <taxon>Trifolium</taxon>
    </lineage>
</organism>
<keyword evidence="3" id="KW-1185">Reference proteome</keyword>